<dbReference type="InterPro" id="IPR013740">
    <property type="entry name" value="Redoxin"/>
</dbReference>
<dbReference type="EMBL" id="CP037421">
    <property type="protein sequence ID" value="QDT25318.1"/>
    <property type="molecule type" value="Genomic_DNA"/>
</dbReference>
<gene>
    <name evidence="1" type="ORF">Enr10x_06130</name>
</gene>
<dbReference type="Proteomes" id="UP000315647">
    <property type="component" value="Chromosome"/>
</dbReference>
<dbReference type="InterPro" id="IPR036249">
    <property type="entry name" value="Thioredoxin-like_sf"/>
</dbReference>
<dbReference type="CDD" id="cd02966">
    <property type="entry name" value="TlpA_like_family"/>
    <property type="match status" value="1"/>
</dbReference>
<dbReference type="SUPFAM" id="SSF52833">
    <property type="entry name" value="Thioredoxin-like"/>
    <property type="match status" value="1"/>
</dbReference>
<dbReference type="PROSITE" id="PS51352">
    <property type="entry name" value="THIOREDOXIN_2"/>
    <property type="match status" value="1"/>
</dbReference>
<dbReference type="InterPro" id="IPR013766">
    <property type="entry name" value="Thioredoxin_domain"/>
</dbReference>
<reference evidence="1 2" key="1">
    <citation type="submission" date="2019-03" db="EMBL/GenBank/DDBJ databases">
        <title>Deep-cultivation of Planctomycetes and their phenomic and genomic characterization uncovers novel biology.</title>
        <authorList>
            <person name="Wiegand S."/>
            <person name="Jogler M."/>
            <person name="Boedeker C."/>
            <person name="Pinto D."/>
            <person name="Vollmers J."/>
            <person name="Rivas-Marin E."/>
            <person name="Kohn T."/>
            <person name="Peeters S.H."/>
            <person name="Heuer A."/>
            <person name="Rast P."/>
            <person name="Oberbeckmann S."/>
            <person name="Bunk B."/>
            <person name="Jeske O."/>
            <person name="Meyerdierks A."/>
            <person name="Storesund J.E."/>
            <person name="Kallscheuer N."/>
            <person name="Luecker S."/>
            <person name="Lage O.M."/>
            <person name="Pohl T."/>
            <person name="Merkel B.J."/>
            <person name="Hornburger P."/>
            <person name="Mueller R.-W."/>
            <person name="Bruemmer F."/>
            <person name="Labrenz M."/>
            <person name="Spormann A.M."/>
            <person name="Op den Camp H."/>
            <person name="Overmann J."/>
            <person name="Amann R."/>
            <person name="Jetten M.S.M."/>
            <person name="Mascher T."/>
            <person name="Medema M.H."/>
            <person name="Devos D.P."/>
            <person name="Kaster A.-K."/>
            <person name="Ovreas L."/>
            <person name="Rohde M."/>
            <person name="Galperin M.Y."/>
            <person name="Jogler C."/>
        </authorList>
    </citation>
    <scope>NUCLEOTIDE SEQUENCE [LARGE SCALE GENOMIC DNA]</scope>
    <source>
        <strain evidence="1 2">Enr10</strain>
    </source>
</reference>
<keyword evidence="2" id="KW-1185">Reference proteome</keyword>
<dbReference type="Pfam" id="PF08534">
    <property type="entry name" value="Redoxin"/>
    <property type="match status" value="1"/>
</dbReference>
<dbReference type="Gene3D" id="3.40.30.10">
    <property type="entry name" value="Glutaredoxin"/>
    <property type="match status" value="1"/>
</dbReference>
<name>A0A517Q0Z9_9PLAN</name>
<evidence type="ECO:0000313" key="1">
    <source>
        <dbReference type="EMBL" id="QDT25318.1"/>
    </source>
</evidence>
<accession>A0A518A0L9</accession>
<dbReference type="PANTHER" id="PTHR42852">
    <property type="entry name" value="THIOL:DISULFIDE INTERCHANGE PROTEIN DSBE"/>
    <property type="match status" value="1"/>
</dbReference>
<organism evidence="1 2">
    <name type="scientific">Gimesia panareensis</name>
    <dbReference type="NCBI Taxonomy" id="2527978"/>
    <lineage>
        <taxon>Bacteria</taxon>
        <taxon>Pseudomonadati</taxon>
        <taxon>Planctomycetota</taxon>
        <taxon>Planctomycetia</taxon>
        <taxon>Planctomycetales</taxon>
        <taxon>Planctomycetaceae</taxon>
        <taxon>Gimesia</taxon>
    </lineage>
</organism>
<dbReference type="PANTHER" id="PTHR42852:SF13">
    <property type="entry name" value="PROTEIN DIPZ"/>
    <property type="match status" value="1"/>
</dbReference>
<accession>A0A517Q0Z9</accession>
<evidence type="ECO:0000313" key="2">
    <source>
        <dbReference type="Proteomes" id="UP000315647"/>
    </source>
</evidence>
<dbReference type="AlphaFoldDB" id="A0A517Q0Z9"/>
<proteinExistence type="predicted"/>
<protein>
    <submittedName>
        <fullName evidence="1">Thiol-disulfide oxidoreductase</fullName>
    </submittedName>
</protein>
<dbReference type="GO" id="GO:0016491">
    <property type="term" value="F:oxidoreductase activity"/>
    <property type="evidence" value="ECO:0007669"/>
    <property type="project" value="InterPro"/>
</dbReference>
<sequence precursor="true">MRLWLTWMMLMSVLLVSQVDAEEKQQASTEETKPFLVVKLVDQEGKPVVGAQTGMVAIVKGSDREQGLEWDFGHYEQKSDAEGMLRFRDRGQFRSMVYARHAGRGLVAVKRTDLIEDQKSPLVLTMYPECHVTWTIESSQLRQRGKEIGVLRGLSSSENLICQWCQRTGSTLHFFLPQGEFSLLAHSKHISPIEKPIVIKAGQKTLDAGTSDAHAQKWILLEGQPAPEIADVKEWKNSPPIKLSQLRGKVVVLEFWGWWCGPCVYFGIPELFKLRDEYSQDDLAIIGIHTPYGEEDEVTSVAELDEKLAKIREKIWKGKTIEFPVVLTRFRKVPYYPGEKSSANAIMNVEYGINRFPSSIVIDRQGNVVGKLDLRDKAGREELRKLIEAK</sequence>
<dbReference type="RefSeq" id="WP_145103844.1">
    <property type="nucleotide sequence ID" value="NZ_CP036277.1"/>
</dbReference>
<dbReference type="InterPro" id="IPR050553">
    <property type="entry name" value="Thioredoxin_ResA/DsbE_sf"/>
</dbReference>